<dbReference type="Gene3D" id="1.10.10.60">
    <property type="entry name" value="Homeodomain-like"/>
    <property type="match status" value="1"/>
</dbReference>
<reference evidence="5 6" key="1">
    <citation type="submission" date="2017-04" db="EMBL/GenBank/DDBJ databases">
        <authorList>
            <person name="Afonso C.L."/>
            <person name="Miller P.J."/>
            <person name="Scott M.A."/>
            <person name="Spackman E."/>
            <person name="Goraichik I."/>
            <person name="Dimitrov K.M."/>
            <person name="Suarez D.L."/>
            <person name="Swayne D.E."/>
        </authorList>
    </citation>
    <scope>NUCLEOTIDE SEQUENCE [LARGE SCALE GENOMIC DNA]</scope>
    <source>
        <strain evidence="5 6">B5P</strain>
    </source>
</reference>
<keyword evidence="6" id="KW-1185">Reference proteome</keyword>
<dbReference type="InterPro" id="IPR035418">
    <property type="entry name" value="AraC-bd_2"/>
</dbReference>
<dbReference type="AlphaFoldDB" id="A0A1X7PTD0"/>
<dbReference type="PROSITE" id="PS01124">
    <property type="entry name" value="HTH_ARAC_FAMILY_2"/>
    <property type="match status" value="1"/>
</dbReference>
<evidence type="ECO:0000313" key="6">
    <source>
        <dbReference type="Proteomes" id="UP000193083"/>
    </source>
</evidence>
<dbReference type="EMBL" id="FXBL01000004">
    <property type="protein sequence ID" value="SMH54546.1"/>
    <property type="molecule type" value="Genomic_DNA"/>
</dbReference>
<accession>A0A1X7PTD0</accession>
<evidence type="ECO:0000313" key="5">
    <source>
        <dbReference type="EMBL" id="SMH54546.1"/>
    </source>
</evidence>
<organism evidence="5 6">
    <name type="scientific">Mesorhizobium australicum</name>
    <dbReference type="NCBI Taxonomy" id="536018"/>
    <lineage>
        <taxon>Bacteria</taxon>
        <taxon>Pseudomonadati</taxon>
        <taxon>Pseudomonadota</taxon>
        <taxon>Alphaproteobacteria</taxon>
        <taxon>Hyphomicrobiales</taxon>
        <taxon>Phyllobacteriaceae</taxon>
        <taxon>Mesorhizobium</taxon>
    </lineage>
</organism>
<keyword evidence="1" id="KW-0805">Transcription regulation</keyword>
<keyword evidence="2" id="KW-0238">DNA-binding</keyword>
<dbReference type="PANTHER" id="PTHR46796:SF6">
    <property type="entry name" value="ARAC SUBFAMILY"/>
    <property type="match status" value="1"/>
</dbReference>
<evidence type="ECO:0000256" key="2">
    <source>
        <dbReference type="ARBA" id="ARBA00023125"/>
    </source>
</evidence>
<dbReference type="InterPro" id="IPR050204">
    <property type="entry name" value="AraC_XylS_family_regulators"/>
</dbReference>
<protein>
    <submittedName>
        <fullName evidence="5">Transcriptional regulator, AraC family</fullName>
    </submittedName>
</protein>
<dbReference type="OrthoDB" id="4601794at2"/>
<evidence type="ECO:0000256" key="1">
    <source>
        <dbReference type="ARBA" id="ARBA00023015"/>
    </source>
</evidence>
<feature type="domain" description="HTH araC/xylS-type" evidence="4">
    <location>
        <begin position="213"/>
        <end position="312"/>
    </location>
</feature>
<sequence>MDLMFDTQSLPQAQRYTAWRDAICDVYVNVDVAATRPEDYRGFIREARFGEVVMTDILLSEQRIRRNRQHIARLDKDCYYLQLVHSGNFSVIQRGSTLRSNAARGAIFCASELYELQCHGEARSFYLELPRDDFASRFDKDKVPVSALINTTQGLGRIATEFCASLATEGSKLGEGIRAGLGDRLMDMLALTLQSGPDDSPLADGSVRRARLLSVQNWIEAHIGEHDLTLERIAVANGVSLRHLHMLFEGSEMTASEWIWSRRLQLAYDRLARGDRRTITAVAYDLGFNSSAHFSTLFRRKYGISPRDLLHR</sequence>
<dbReference type="InterPro" id="IPR009057">
    <property type="entry name" value="Homeodomain-like_sf"/>
</dbReference>
<dbReference type="SUPFAM" id="SSF46689">
    <property type="entry name" value="Homeodomain-like"/>
    <property type="match status" value="1"/>
</dbReference>
<keyword evidence="3" id="KW-0804">Transcription</keyword>
<dbReference type="PRINTS" id="PR00032">
    <property type="entry name" value="HTHARAC"/>
</dbReference>
<dbReference type="InterPro" id="IPR018060">
    <property type="entry name" value="HTH_AraC"/>
</dbReference>
<dbReference type="Pfam" id="PF14525">
    <property type="entry name" value="AraC_binding_2"/>
    <property type="match status" value="1"/>
</dbReference>
<dbReference type="PANTHER" id="PTHR46796">
    <property type="entry name" value="HTH-TYPE TRANSCRIPTIONAL ACTIVATOR RHAS-RELATED"/>
    <property type="match status" value="1"/>
</dbReference>
<evidence type="ECO:0000259" key="4">
    <source>
        <dbReference type="PROSITE" id="PS01124"/>
    </source>
</evidence>
<gene>
    <name evidence="5" type="ORF">SAMN02982922_5104</name>
</gene>
<evidence type="ECO:0000256" key="3">
    <source>
        <dbReference type="ARBA" id="ARBA00023163"/>
    </source>
</evidence>
<dbReference type="Proteomes" id="UP000193083">
    <property type="component" value="Unassembled WGS sequence"/>
</dbReference>
<name>A0A1X7PTD0_9HYPH</name>
<dbReference type="GO" id="GO:0043565">
    <property type="term" value="F:sequence-specific DNA binding"/>
    <property type="evidence" value="ECO:0007669"/>
    <property type="project" value="InterPro"/>
</dbReference>
<proteinExistence type="predicted"/>
<dbReference type="SMART" id="SM00342">
    <property type="entry name" value="HTH_ARAC"/>
    <property type="match status" value="1"/>
</dbReference>
<dbReference type="InterPro" id="IPR020449">
    <property type="entry name" value="Tscrpt_reg_AraC-type_HTH"/>
</dbReference>
<dbReference type="GO" id="GO:0003700">
    <property type="term" value="F:DNA-binding transcription factor activity"/>
    <property type="evidence" value="ECO:0007669"/>
    <property type="project" value="InterPro"/>
</dbReference>
<dbReference type="Pfam" id="PF12833">
    <property type="entry name" value="HTH_18"/>
    <property type="match status" value="1"/>
</dbReference>